<dbReference type="InterPro" id="IPR029068">
    <property type="entry name" value="Glyas_Bleomycin-R_OHBP_Dase"/>
</dbReference>
<dbReference type="PROSITE" id="PS51819">
    <property type="entry name" value="VOC"/>
    <property type="match status" value="1"/>
</dbReference>
<dbReference type="EMBL" id="JBIPKE010000019">
    <property type="protein sequence ID" value="MFH6984888.1"/>
    <property type="molecule type" value="Genomic_DNA"/>
</dbReference>
<dbReference type="SUPFAM" id="SSF54593">
    <property type="entry name" value="Glyoxalase/Bleomycin resistance protein/Dihydroxybiphenyl dioxygenase"/>
    <property type="match status" value="1"/>
</dbReference>
<accession>A0ABW7NB77</accession>
<keyword evidence="3" id="KW-1185">Reference proteome</keyword>
<dbReference type="RefSeq" id="WP_395418313.1">
    <property type="nucleotide sequence ID" value="NZ_JBIPKE010000019.1"/>
</dbReference>
<dbReference type="InterPro" id="IPR004360">
    <property type="entry name" value="Glyas_Fos-R_dOase_dom"/>
</dbReference>
<dbReference type="Pfam" id="PF00903">
    <property type="entry name" value="Glyoxalase"/>
    <property type="match status" value="1"/>
</dbReference>
<proteinExistence type="predicted"/>
<sequence>MDYLEAFSGFSVGDLNLARKFYKENLGLDVRNNSMGFLELHISGNRPVIVYPKSDHQPASFTIYNFVVADIEQTVGDLTRQGVTFEQYKGAIATDAQGISRSKHGPAIAWFKDPSGNILSIIQSHTS</sequence>
<dbReference type="Proteomes" id="UP001610063">
    <property type="component" value="Unassembled WGS sequence"/>
</dbReference>
<comment type="caution">
    <text evidence="2">The sequence shown here is derived from an EMBL/GenBank/DDBJ whole genome shotgun (WGS) entry which is preliminary data.</text>
</comment>
<reference evidence="2 3" key="1">
    <citation type="journal article" date="2013" name="Int. J. Syst. Evol. Microbiol.">
        <title>Marinoscillum luteum sp. nov., isolated from marine sediment.</title>
        <authorList>
            <person name="Cha I.T."/>
            <person name="Park S.J."/>
            <person name="Kim S.J."/>
            <person name="Kim J.G."/>
            <person name="Jung M.Y."/>
            <person name="Shin K.S."/>
            <person name="Kwon K.K."/>
            <person name="Yang S.H."/>
            <person name="Seo Y.S."/>
            <person name="Rhee S.K."/>
        </authorList>
    </citation>
    <scope>NUCLEOTIDE SEQUENCE [LARGE SCALE GENOMIC DNA]</scope>
    <source>
        <strain evidence="2 3">KCTC 23939</strain>
    </source>
</reference>
<evidence type="ECO:0000313" key="2">
    <source>
        <dbReference type="EMBL" id="MFH6984888.1"/>
    </source>
</evidence>
<evidence type="ECO:0000259" key="1">
    <source>
        <dbReference type="PROSITE" id="PS51819"/>
    </source>
</evidence>
<gene>
    <name evidence="2" type="ORF">ACHKAR_15640</name>
</gene>
<feature type="domain" description="VOC" evidence="1">
    <location>
        <begin position="1"/>
        <end position="124"/>
    </location>
</feature>
<organism evidence="2 3">
    <name type="scientific">Marinoscillum luteum</name>
    <dbReference type="NCBI Taxonomy" id="861051"/>
    <lineage>
        <taxon>Bacteria</taxon>
        <taxon>Pseudomonadati</taxon>
        <taxon>Bacteroidota</taxon>
        <taxon>Cytophagia</taxon>
        <taxon>Cytophagales</taxon>
        <taxon>Reichenbachiellaceae</taxon>
        <taxon>Marinoscillum</taxon>
    </lineage>
</organism>
<name>A0ABW7NB77_9BACT</name>
<protein>
    <submittedName>
        <fullName evidence="2">VOC family protein</fullName>
    </submittedName>
</protein>
<evidence type="ECO:0000313" key="3">
    <source>
        <dbReference type="Proteomes" id="UP001610063"/>
    </source>
</evidence>
<dbReference type="Gene3D" id="3.10.180.10">
    <property type="entry name" value="2,3-Dihydroxybiphenyl 1,2-Dioxygenase, domain 1"/>
    <property type="match status" value="1"/>
</dbReference>
<dbReference type="InterPro" id="IPR037523">
    <property type="entry name" value="VOC_core"/>
</dbReference>